<dbReference type="EMBL" id="JAUJWV010000001">
    <property type="protein sequence ID" value="MDN7240808.1"/>
    <property type="molecule type" value="Genomic_DNA"/>
</dbReference>
<feature type="domain" description="Serine/threonine specific protein phosphatases" evidence="1">
    <location>
        <begin position="65"/>
        <end position="70"/>
    </location>
</feature>
<dbReference type="EC" id="3.1.-.-" evidence="2"/>
<name>A0ABT8MYU6_9BACL</name>
<dbReference type="InterPro" id="IPR050126">
    <property type="entry name" value="Ap4A_hydrolase"/>
</dbReference>
<organism evidence="2 3">
    <name type="scientific">Planococcus shixiaomingii</name>
    <dbReference type="NCBI Taxonomy" id="3058393"/>
    <lineage>
        <taxon>Bacteria</taxon>
        <taxon>Bacillati</taxon>
        <taxon>Bacillota</taxon>
        <taxon>Bacilli</taxon>
        <taxon>Bacillales</taxon>
        <taxon>Caryophanaceae</taxon>
        <taxon>Planococcus</taxon>
    </lineage>
</organism>
<gene>
    <name evidence="2" type="ORF">QWY14_03355</name>
</gene>
<dbReference type="InterPro" id="IPR004843">
    <property type="entry name" value="Calcineurin-like_PHP"/>
</dbReference>
<dbReference type="CDD" id="cd00144">
    <property type="entry name" value="MPP_PPP_family"/>
    <property type="match status" value="1"/>
</dbReference>
<reference evidence="2 3" key="1">
    <citation type="submission" date="2023-06" db="EMBL/GenBank/DDBJ databases">
        <title>Novel species in genus Planococcus.</title>
        <authorList>
            <person name="Ning S."/>
        </authorList>
    </citation>
    <scope>NUCLEOTIDE SEQUENCE [LARGE SCALE GENOMIC DNA]</scope>
    <source>
        <strain evidence="2 3">N028</strain>
    </source>
</reference>
<dbReference type="Pfam" id="PF00149">
    <property type="entry name" value="Metallophos"/>
    <property type="match status" value="1"/>
</dbReference>
<dbReference type="InterPro" id="IPR006186">
    <property type="entry name" value="Ser/Thr-sp_prot-phosphatase"/>
</dbReference>
<proteinExistence type="predicted"/>
<comment type="caution">
    <text evidence="2">The sequence shown here is derived from an EMBL/GenBank/DDBJ whole genome shotgun (WGS) entry which is preliminary data.</text>
</comment>
<dbReference type="PROSITE" id="PS00125">
    <property type="entry name" value="SER_THR_PHOSPHATASE"/>
    <property type="match status" value="1"/>
</dbReference>
<dbReference type="Proteomes" id="UP001172055">
    <property type="component" value="Unassembled WGS sequence"/>
</dbReference>
<dbReference type="PANTHER" id="PTHR42850">
    <property type="entry name" value="METALLOPHOSPHOESTERASE"/>
    <property type="match status" value="1"/>
</dbReference>
<dbReference type="GO" id="GO:0016787">
    <property type="term" value="F:hydrolase activity"/>
    <property type="evidence" value="ECO:0007669"/>
    <property type="project" value="UniProtKB-KW"/>
</dbReference>
<dbReference type="Gene3D" id="3.60.21.10">
    <property type="match status" value="1"/>
</dbReference>
<evidence type="ECO:0000313" key="3">
    <source>
        <dbReference type="Proteomes" id="UP001172055"/>
    </source>
</evidence>
<evidence type="ECO:0000313" key="2">
    <source>
        <dbReference type="EMBL" id="MDN7240808.1"/>
    </source>
</evidence>
<dbReference type="RefSeq" id="WP_301722706.1">
    <property type="nucleotide sequence ID" value="NZ_JAUJWV010000001.1"/>
</dbReference>
<protein>
    <submittedName>
        <fullName evidence="2">Metallophosphoesterase family protein</fullName>
        <ecNumber evidence="2">3.1.-.-</ecNumber>
    </submittedName>
</protein>
<evidence type="ECO:0000259" key="1">
    <source>
        <dbReference type="PROSITE" id="PS00125"/>
    </source>
</evidence>
<keyword evidence="3" id="KW-1185">Reference proteome</keyword>
<dbReference type="SUPFAM" id="SSF56300">
    <property type="entry name" value="Metallo-dependent phosphatases"/>
    <property type="match status" value="1"/>
</dbReference>
<accession>A0ABT8MYU6</accession>
<sequence>MNFFVIGDVHGCFYTFDKMIQEHWDRENEVLIQVGDLVDRGKHAPQSIQLARQLEQDFPGLAYFLKGNHEAMMLEHFSNPPSYNWLMQGGQETIDQYKAMKRDISSDIAWINSLPLFYDSDNLFVSHAGIAEKSRDPFDEESPYGILWNRSKLKNLNKLQIVGHTPYKEPAYDSESHAYYIDTGAAYHGHLTGIKINAAGEPIELIRLKTDKRDL</sequence>
<keyword evidence="2" id="KW-0378">Hydrolase</keyword>
<dbReference type="InterPro" id="IPR029052">
    <property type="entry name" value="Metallo-depent_PP-like"/>
</dbReference>
<dbReference type="PANTHER" id="PTHR42850:SF4">
    <property type="entry name" value="ZINC-DEPENDENT ENDOPOLYPHOSPHATASE"/>
    <property type="match status" value="1"/>
</dbReference>